<dbReference type="InterPro" id="IPR042099">
    <property type="entry name" value="ANL_N_sf"/>
</dbReference>
<dbReference type="EMBL" id="FOAZ01000018">
    <property type="protein sequence ID" value="SEM10448.1"/>
    <property type="molecule type" value="Genomic_DNA"/>
</dbReference>
<dbReference type="InterPro" id="IPR000873">
    <property type="entry name" value="AMP-dep_synth/lig_dom"/>
</dbReference>
<sequence length="481" mass="52553">MLLLRDAATRAEVGRLADEHATLVEENHRGTADLSAVHAAKLVATLRAAVDCPLYQDSYDEKLRDVLAGPGGVDPDVVLHEVFPGLPLLAKGALAASGGSAFTRPLAEFLHYYESSGTTGNPVAAPKAIDDLVVNTINIGALWAQILQPDDVALILINAPFAPAAYQFEKVLEYLGVMSFRPWVDNITGNYHRVLRLIDELHANVFVGPPSRLLELLQYAHRNGLPAPRFDRLFLMAEQTGPAFVRHLERQTGATAYVSSYGSSETGTTAVTCAERNLHLQTHSYLLELTDESGTRPIDGSPDRGELVVTTLDLPARPLLRYRTGDQVEIVGTDCPCGARTPVLRTLGRGQDVVTLSGNGIRQNDLEAALWSAPLPRYTVFNYMLVVRDRSIVLLVTTDGEPDEAWCRDAAERFTPLFESMTVTVRAVETLPPLASLGQYLGWKLSRVLDLNDEANWARLPEPINTLVAESLRQLDSEGAC</sequence>
<keyword evidence="3" id="KW-1185">Reference proteome</keyword>
<proteinExistence type="predicted"/>
<keyword evidence="2" id="KW-0436">Ligase</keyword>
<organism evidence="2 3">
    <name type="scientific">Streptacidiphilus jiangxiensis</name>
    <dbReference type="NCBI Taxonomy" id="235985"/>
    <lineage>
        <taxon>Bacteria</taxon>
        <taxon>Bacillati</taxon>
        <taxon>Actinomycetota</taxon>
        <taxon>Actinomycetes</taxon>
        <taxon>Kitasatosporales</taxon>
        <taxon>Streptomycetaceae</taxon>
        <taxon>Streptacidiphilus</taxon>
    </lineage>
</organism>
<evidence type="ECO:0000313" key="2">
    <source>
        <dbReference type="EMBL" id="SEM10448.1"/>
    </source>
</evidence>
<protein>
    <submittedName>
        <fullName evidence="2">Phenylacetate-CoA ligase</fullName>
    </submittedName>
</protein>
<dbReference type="AlphaFoldDB" id="A0A1H7VNS8"/>
<dbReference type="SUPFAM" id="SSF56801">
    <property type="entry name" value="Acetyl-CoA synthetase-like"/>
    <property type="match status" value="1"/>
</dbReference>
<gene>
    <name evidence="2" type="ORF">SAMN05414137_118140</name>
</gene>
<evidence type="ECO:0000259" key="1">
    <source>
        <dbReference type="Pfam" id="PF00501"/>
    </source>
</evidence>
<dbReference type="PANTHER" id="PTHR43845">
    <property type="entry name" value="BLR5969 PROTEIN"/>
    <property type="match status" value="1"/>
</dbReference>
<dbReference type="eggNOG" id="COG1541">
    <property type="taxonomic scope" value="Bacteria"/>
</dbReference>
<dbReference type="GO" id="GO:0016874">
    <property type="term" value="F:ligase activity"/>
    <property type="evidence" value="ECO:0007669"/>
    <property type="project" value="UniProtKB-KW"/>
</dbReference>
<dbReference type="Pfam" id="PF00501">
    <property type="entry name" value="AMP-binding"/>
    <property type="match status" value="1"/>
</dbReference>
<dbReference type="STRING" id="235985.SAMN05414137_118140"/>
<dbReference type="Gene3D" id="3.40.50.12780">
    <property type="entry name" value="N-terminal domain of ligase-like"/>
    <property type="match status" value="1"/>
</dbReference>
<dbReference type="RefSeq" id="WP_042446193.1">
    <property type="nucleotide sequence ID" value="NZ_BBPN01000010.1"/>
</dbReference>
<accession>A0A1H7VNS8</accession>
<feature type="domain" description="AMP-dependent synthetase/ligase" evidence="1">
    <location>
        <begin position="115"/>
        <end position="276"/>
    </location>
</feature>
<dbReference type="PANTHER" id="PTHR43845:SF1">
    <property type="entry name" value="BLR5969 PROTEIN"/>
    <property type="match status" value="1"/>
</dbReference>
<dbReference type="OrthoDB" id="580775at2"/>
<reference evidence="3" key="1">
    <citation type="submission" date="2016-10" db="EMBL/GenBank/DDBJ databases">
        <authorList>
            <person name="Varghese N."/>
        </authorList>
    </citation>
    <scope>NUCLEOTIDE SEQUENCE [LARGE SCALE GENOMIC DNA]</scope>
    <source>
        <strain evidence="3">DSM 45096 / BCRC 16803 / CGMCC 4.1857 / CIP 109030 / JCM 12277 / KCTC 19219 / NBRC 100920 / 33214</strain>
    </source>
</reference>
<evidence type="ECO:0000313" key="3">
    <source>
        <dbReference type="Proteomes" id="UP000183015"/>
    </source>
</evidence>
<name>A0A1H7VNS8_STRJI</name>
<dbReference type="Proteomes" id="UP000183015">
    <property type="component" value="Unassembled WGS sequence"/>
</dbReference>